<dbReference type="VEuPathDB" id="FungiDB:TRIVIDRAFT_200809"/>
<dbReference type="EMBL" id="ABDF02000006">
    <property type="protein sequence ID" value="EHK22502.1"/>
    <property type="molecule type" value="Genomic_DNA"/>
</dbReference>
<dbReference type="GO" id="GO:0008237">
    <property type="term" value="F:metallopeptidase activity"/>
    <property type="evidence" value="ECO:0007669"/>
    <property type="project" value="InterPro"/>
</dbReference>
<name>G9MQX3_HYPVG</name>
<dbReference type="AlphaFoldDB" id="G9MQX3"/>
<comment type="caution">
    <text evidence="2">The sequence shown here is derived from an EMBL/GenBank/DDBJ whole genome shotgun (WGS) entry which is preliminary data.</text>
</comment>
<dbReference type="RefSeq" id="XP_013956722.1">
    <property type="nucleotide sequence ID" value="XM_014101247.1"/>
</dbReference>
<dbReference type="SUPFAM" id="SSF55486">
    <property type="entry name" value="Metalloproteases ('zincins'), catalytic domain"/>
    <property type="match status" value="1"/>
</dbReference>
<keyword evidence="3" id="KW-1185">Reference proteome</keyword>
<accession>G9MQX3</accession>
<dbReference type="Gene3D" id="3.40.390.10">
    <property type="entry name" value="Collagenase (Catalytic Domain)"/>
    <property type="match status" value="1"/>
</dbReference>
<dbReference type="HOGENOM" id="CLU_763036_0_0_1"/>
<evidence type="ECO:0000256" key="1">
    <source>
        <dbReference type="SAM" id="SignalP"/>
    </source>
</evidence>
<dbReference type="InterPro" id="IPR024079">
    <property type="entry name" value="MetalloPept_cat_dom_sf"/>
</dbReference>
<dbReference type="PROSITE" id="PS51257">
    <property type="entry name" value="PROKAR_LIPOPROTEIN"/>
    <property type="match status" value="1"/>
</dbReference>
<sequence length="363" mass="39521">MRKHSLLGFTCYGAAAILSCLPGTWSAPVNTTQDELGFSIFEKAPRSSLMKRAITVDAFCGPYSGAVNLALGDALNIINYAIPRLQALLANLNSNPVPSIVGMNTADRTVFQTYEAFFGQAYFGTDTVTNKNKNAAAITRLNGIIRTAQAIQSALQNPGGVNVEIYCDDSSFLWTTDQWGFPGAAGTLFDSRYLFSAGIGEWVQLQSCSALAGTTAYTYRPNSPPFFGEDVIVLCGNYLPGWAARYTAGNTVGNYHNAAPLITNVYQMDYLWGYLPATLIHEFTHSSNIMNTQNAPTLADQCLINKDSAYQWQCIRQLAQENVDKAAANSDTFSLFVTAIYLNQNDWSTGIAQNLGYFPLSPT</sequence>
<dbReference type="OrthoDB" id="5198706at2759"/>
<evidence type="ECO:0000313" key="3">
    <source>
        <dbReference type="Proteomes" id="UP000007115"/>
    </source>
</evidence>
<dbReference type="OMA" id="WECITEL"/>
<protein>
    <recommendedName>
        <fullName evidence="4">Lysine-specific metallo-endopeptidase domain-containing protein</fullName>
    </recommendedName>
</protein>
<evidence type="ECO:0008006" key="4">
    <source>
        <dbReference type="Google" id="ProtNLM"/>
    </source>
</evidence>
<dbReference type="GeneID" id="25790112"/>
<organism evidence="2 3">
    <name type="scientific">Hypocrea virens (strain Gv29-8 / FGSC 10586)</name>
    <name type="common">Gliocladium virens</name>
    <name type="synonym">Trichoderma virens</name>
    <dbReference type="NCBI Taxonomy" id="413071"/>
    <lineage>
        <taxon>Eukaryota</taxon>
        <taxon>Fungi</taxon>
        <taxon>Dikarya</taxon>
        <taxon>Ascomycota</taxon>
        <taxon>Pezizomycotina</taxon>
        <taxon>Sordariomycetes</taxon>
        <taxon>Hypocreomycetidae</taxon>
        <taxon>Hypocreales</taxon>
        <taxon>Hypocreaceae</taxon>
        <taxon>Trichoderma</taxon>
    </lineage>
</organism>
<evidence type="ECO:0000313" key="2">
    <source>
        <dbReference type="EMBL" id="EHK22502.1"/>
    </source>
</evidence>
<gene>
    <name evidence="2" type="ORF">TRIVIDRAFT_200809</name>
</gene>
<dbReference type="Proteomes" id="UP000007115">
    <property type="component" value="Unassembled WGS sequence"/>
</dbReference>
<reference evidence="2 3" key="1">
    <citation type="journal article" date="2011" name="Genome Biol.">
        <title>Comparative genome sequence analysis underscores mycoparasitism as the ancestral life style of Trichoderma.</title>
        <authorList>
            <person name="Kubicek C.P."/>
            <person name="Herrera-Estrella A."/>
            <person name="Seidl-Seiboth V."/>
            <person name="Martinez D.A."/>
            <person name="Druzhinina I.S."/>
            <person name="Thon M."/>
            <person name="Zeilinger S."/>
            <person name="Casas-Flores S."/>
            <person name="Horwitz B.A."/>
            <person name="Mukherjee P.K."/>
            <person name="Mukherjee M."/>
            <person name="Kredics L."/>
            <person name="Alcaraz L.D."/>
            <person name="Aerts A."/>
            <person name="Antal Z."/>
            <person name="Atanasova L."/>
            <person name="Cervantes-Badillo M.G."/>
            <person name="Challacombe J."/>
            <person name="Chertkov O."/>
            <person name="McCluskey K."/>
            <person name="Coulpier F."/>
            <person name="Deshpande N."/>
            <person name="von Doehren H."/>
            <person name="Ebbole D.J."/>
            <person name="Esquivel-Naranjo E.U."/>
            <person name="Fekete E."/>
            <person name="Flipphi M."/>
            <person name="Glaser F."/>
            <person name="Gomez-Rodriguez E.Y."/>
            <person name="Gruber S."/>
            <person name="Han C."/>
            <person name="Henrissat B."/>
            <person name="Hermosa R."/>
            <person name="Hernandez-Onate M."/>
            <person name="Karaffa L."/>
            <person name="Kosti I."/>
            <person name="Le Crom S."/>
            <person name="Lindquist E."/>
            <person name="Lucas S."/>
            <person name="Luebeck M."/>
            <person name="Luebeck P.S."/>
            <person name="Margeot A."/>
            <person name="Metz B."/>
            <person name="Misra M."/>
            <person name="Nevalainen H."/>
            <person name="Omann M."/>
            <person name="Packer N."/>
            <person name="Perrone G."/>
            <person name="Uresti-Rivera E.E."/>
            <person name="Salamov A."/>
            <person name="Schmoll M."/>
            <person name="Seiboth B."/>
            <person name="Shapiro H."/>
            <person name="Sukno S."/>
            <person name="Tamayo-Ramos J.A."/>
            <person name="Tisch D."/>
            <person name="Wiest A."/>
            <person name="Wilkinson H.H."/>
            <person name="Zhang M."/>
            <person name="Coutinho P.M."/>
            <person name="Kenerley C.M."/>
            <person name="Monte E."/>
            <person name="Baker S.E."/>
            <person name="Grigoriev I.V."/>
        </authorList>
    </citation>
    <scope>NUCLEOTIDE SEQUENCE [LARGE SCALE GENOMIC DNA]</scope>
    <source>
        <strain evidence="3">Gv29-8 / FGSC 10586</strain>
    </source>
</reference>
<dbReference type="InParanoid" id="G9MQX3"/>
<feature type="chain" id="PRO_5003523801" description="Lysine-specific metallo-endopeptidase domain-containing protein" evidence="1">
    <location>
        <begin position="27"/>
        <end position="363"/>
    </location>
</feature>
<keyword evidence="1" id="KW-0732">Signal</keyword>
<proteinExistence type="predicted"/>
<feature type="signal peptide" evidence="1">
    <location>
        <begin position="1"/>
        <end position="26"/>
    </location>
</feature>